<dbReference type="EMBL" id="JOPB01000002">
    <property type="protein sequence ID" value="OUI79059.1"/>
    <property type="molecule type" value="Genomic_DNA"/>
</dbReference>
<dbReference type="Pfam" id="PF06835">
    <property type="entry name" value="LptC"/>
    <property type="match status" value="1"/>
</dbReference>
<dbReference type="RefSeq" id="WP_008854020.1">
    <property type="nucleotide sequence ID" value="NZ_JOPB01000002.1"/>
</dbReference>
<evidence type="ECO:0008006" key="5">
    <source>
        <dbReference type="Google" id="ProtNLM"/>
    </source>
</evidence>
<reference evidence="4" key="1">
    <citation type="submission" date="2014-06" db="EMBL/GenBank/DDBJ databases">
        <authorList>
            <person name="Winans N.J."/>
            <person name="Newell P.D."/>
            <person name="Douglas A.E."/>
        </authorList>
    </citation>
    <scope>NUCLEOTIDE SEQUENCE [LARGE SCALE GENOMIC DNA]</scope>
    <source>
        <strain evidence="4">DmL_052</strain>
    </source>
</reference>
<accession>A0A251ZWM9</accession>
<feature type="transmembrane region" description="Helical" evidence="2">
    <location>
        <begin position="59"/>
        <end position="76"/>
    </location>
</feature>
<sequence>MTENQPDHPNTKAPQVERTDFQAKQKYLKQRANTTITRRQVPKEEDILRRKQIIKWTKWVLPILALLLLGSIAIWPEIDRIINTNKEVVKQLSRIKVESGTMVGATFHGLDSSDRPYTITSSKVIQNSSNSDMIRLTDPKADILLQGGSWLMVTANNGIYMQHEQDLNLYDHVVLYRDDGLFMYSDIADVALKDSVVTANDWIHAEGPFGQLDAQAYFLDMHTNIAQFKGPGRMILNDDNDNKKPSSPPSQPSKTSEQSHEH</sequence>
<gene>
    <name evidence="3" type="ORF">HK18_03885</name>
</gene>
<keyword evidence="2" id="KW-0812">Transmembrane</keyword>
<proteinExistence type="predicted"/>
<dbReference type="Gene3D" id="2.60.450.10">
    <property type="entry name" value="Lipopolysaccharide (LPS) transport protein A like domain"/>
    <property type="match status" value="1"/>
</dbReference>
<feature type="region of interest" description="Disordered" evidence="1">
    <location>
        <begin position="231"/>
        <end position="262"/>
    </location>
</feature>
<organism evidence="3 4">
    <name type="scientific">Commensalibacter intestini</name>
    <dbReference type="NCBI Taxonomy" id="479936"/>
    <lineage>
        <taxon>Bacteria</taxon>
        <taxon>Pseudomonadati</taxon>
        <taxon>Pseudomonadota</taxon>
        <taxon>Alphaproteobacteria</taxon>
        <taxon>Acetobacterales</taxon>
        <taxon>Acetobacteraceae</taxon>
    </lineage>
</organism>
<protein>
    <recommendedName>
        <fullName evidence="5">LPS export ABC transporter periplasmic protein LptC</fullName>
    </recommendedName>
</protein>
<evidence type="ECO:0000256" key="2">
    <source>
        <dbReference type="SAM" id="Phobius"/>
    </source>
</evidence>
<evidence type="ECO:0000313" key="4">
    <source>
        <dbReference type="Proteomes" id="UP000194946"/>
    </source>
</evidence>
<keyword evidence="4" id="KW-1185">Reference proteome</keyword>
<comment type="caution">
    <text evidence="3">The sequence shown here is derived from an EMBL/GenBank/DDBJ whole genome shotgun (WGS) entry which is preliminary data.</text>
</comment>
<keyword evidence="2" id="KW-0472">Membrane</keyword>
<dbReference type="InterPro" id="IPR010664">
    <property type="entry name" value="LipoPS_assembly_LptC-rel"/>
</dbReference>
<dbReference type="AlphaFoldDB" id="A0A251ZWM9"/>
<keyword evidence="2" id="KW-1133">Transmembrane helix</keyword>
<dbReference type="Proteomes" id="UP000194946">
    <property type="component" value="Unassembled WGS sequence"/>
</dbReference>
<evidence type="ECO:0000313" key="3">
    <source>
        <dbReference type="EMBL" id="OUI79059.1"/>
    </source>
</evidence>
<name>A0A251ZWM9_9PROT</name>
<evidence type="ECO:0000256" key="1">
    <source>
        <dbReference type="SAM" id="MobiDB-lite"/>
    </source>
</evidence>